<dbReference type="InterPro" id="IPR003406">
    <property type="entry name" value="Glyco_trans_14"/>
</dbReference>
<evidence type="ECO:0000313" key="6">
    <source>
        <dbReference type="EMBL" id="RVW16162.1"/>
    </source>
</evidence>
<dbReference type="AlphaFoldDB" id="A0A438BYR5"/>
<evidence type="ECO:0000256" key="2">
    <source>
        <dbReference type="ARBA" id="ARBA00022676"/>
    </source>
</evidence>
<evidence type="ECO:0000256" key="5">
    <source>
        <dbReference type="ARBA" id="ARBA00023180"/>
    </source>
</evidence>
<proteinExistence type="predicted"/>
<gene>
    <name evidence="6" type="ORF">CK203_074247</name>
</gene>
<evidence type="ECO:0000313" key="7">
    <source>
        <dbReference type="Proteomes" id="UP000288805"/>
    </source>
</evidence>
<dbReference type="EMBL" id="QGNW01002590">
    <property type="protein sequence ID" value="RVW16162.1"/>
    <property type="molecule type" value="Genomic_DNA"/>
</dbReference>
<dbReference type="Pfam" id="PF02485">
    <property type="entry name" value="Branch"/>
    <property type="match status" value="1"/>
</dbReference>
<dbReference type="GO" id="GO:0016757">
    <property type="term" value="F:glycosyltransferase activity"/>
    <property type="evidence" value="ECO:0007669"/>
    <property type="project" value="UniProtKB-KW"/>
</dbReference>
<comment type="subcellular location">
    <subcellularLocation>
        <location evidence="1">Membrane</location>
        <topology evidence="1">Single-pass type II membrane protein</topology>
    </subcellularLocation>
</comment>
<keyword evidence="4" id="KW-0472">Membrane</keyword>
<evidence type="ECO:0000256" key="1">
    <source>
        <dbReference type="ARBA" id="ARBA00004606"/>
    </source>
</evidence>
<dbReference type="PANTHER" id="PTHR31042">
    <property type="entry name" value="CORE-2/I-BRANCHING BETA-1,6-N-ACETYLGLUCOSAMINYLTRANSFERASE FAMILY PROTEIN-RELATED"/>
    <property type="match status" value="1"/>
</dbReference>
<comment type="caution">
    <text evidence="6">The sequence shown here is derived from an EMBL/GenBank/DDBJ whole genome shotgun (WGS) entry which is preliminary data.</text>
</comment>
<evidence type="ECO:0000256" key="4">
    <source>
        <dbReference type="ARBA" id="ARBA00023136"/>
    </source>
</evidence>
<accession>A0A438BYR5</accession>
<reference evidence="6 7" key="1">
    <citation type="journal article" date="2018" name="PLoS Genet.">
        <title>Population sequencing reveals clonal diversity and ancestral inbreeding in the grapevine cultivar Chardonnay.</title>
        <authorList>
            <person name="Roach M.J."/>
            <person name="Johnson D.L."/>
            <person name="Bohlmann J."/>
            <person name="van Vuuren H.J."/>
            <person name="Jones S.J."/>
            <person name="Pretorius I.S."/>
            <person name="Schmidt S.A."/>
            <person name="Borneman A.R."/>
        </authorList>
    </citation>
    <scope>NUCLEOTIDE SEQUENCE [LARGE SCALE GENOMIC DNA]</scope>
    <source>
        <strain evidence="7">cv. Chardonnay</strain>
        <tissue evidence="6">Leaf</tissue>
    </source>
</reference>
<keyword evidence="5" id="KW-0325">Glycoprotein</keyword>
<dbReference type="Proteomes" id="UP000288805">
    <property type="component" value="Unassembled WGS sequence"/>
</dbReference>
<dbReference type="PANTHER" id="PTHR31042:SF150">
    <property type="entry name" value="OS06G0661900 PROTEIN"/>
    <property type="match status" value="1"/>
</dbReference>
<keyword evidence="3" id="KW-0808">Transferase</keyword>
<evidence type="ECO:0000256" key="3">
    <source>
        <dbReference type="ARBA" id="ARBA00022679"/>
    </source>
</evidence>
<keyword evidence="2" id="KW-0328">Glycosyltransferase</keyword>
<sequence>MVDAEKRLLAHALKDPDNQHFVLLSDSCVPLYKFDHVYNYLMYTNISYVDSFEDPGPHGNGRYSEHMLPEIEMSDFRKGAQWFSMKRQHALIVMADNLYYSKFKDYCKMPMGLTGRTGEWSNICKISRIHWTVPGLEGRNCIADEHYLPTFFHIIDPGGIANWSVTHVDWSEAKWHPKSYRAQDVNFELLKNITLVLSYAMKFDFDTLMAFFMQSIDVSVHVTSDERKERQVRPCLWNGMQRPCYLFARKFYPEAVDNLMFLFSNYPTI</sequence>
<dbReference type="InterPro" id="IPR044174">
    <property type="entry name" value="BC10-like"/>
</dbReference>
<dbReference type="GO" id="GO:0016020">
    <property type="term" value="C:membrane"/>
    <property type="evidence" value="ECO:0007669"/>
    <property type="project" value="UniProtKB-SubCell"/>
</dbReference>
<name>A0A438BYR5_VITVI</name>
<protein>
    <submittedName>
        <fullName evidence="6">Uncharacterized protein</fullName>
    </submittedName>
</protein>
<organism evidence="6 7">
    <name type="scientific">Vitis vinifera</name>
    <name type="common">Grape</name>
    <dbReference type="NCBI Taxonomy" id="29760"/>
    <lineage>
        <taxon>Eukaryota</taxon>
        <taxon>Viridiplantae</taxon>
        <taxon>Streptophyta</taxon>
        <taxon>Embryophyta</taxon>
        <taxon>Tracheophyta</taxon>
        <taxon>Spermatophyta</taxon>
        <taxon>Magnoliopsida</taxon>
        <taxon>eudicotyledons</taxon>
        <taxon>Gunneridae</taxon>
        <taxon>Pentapetalae</taxon>
        <taxon>rosids</taxon>
        <taxon>Vitales</taxon>
        <taxon>Vitaceae</taxon>
        <taxon>Viteae</taxon>
        <taxon>Vitis</taxon>
    </lineage>
</organism>